<evidence type="ECO:0000256" key="1">
    <source>
        <dbReference type="SAM" id="MobiDB-lite"/>
    </source>
</evidence>
<feature type="compositionally biased region" description="Polar residues" evidence="1">
    <location>
        <begin position="361"/>
        <end position="381"/>
    </location>
</feature>
<feature type="compositionally biased region" description="Polar residues" evidence="1">
    <location>
        <begin position="298"/>
        <end position="313"/>
    </location>
</feature>
<evidence type="ECO:0000313" key="2">
    <source>
        <dbReference type="Proteomes" id="UP000050795"/>
    </source>
</evidence>
<dbReference type="AlphaFoldDB" id="A0AA85K9U0"/>
<dbReference type="Proteomes" id="UP000050795">
    <property type="component" value="Unassembled WGS sequence"/>
</dbReference>
<feature type="region of interest" description="Disordered" evidence="1">
    <location>
        <begin position="260"/>
        <end position="316"/>
    </location>
</feature>
<reference evidence="2" key="1">
    <citation type="submission" date="2022-06" db="EMBL/GenBank/DDBJ databases">
        <authorList>
            <person name="Berger JAMES D."/>
            <person name="Berger JAMES D."/>
        </authorList>
    </citation>
    <scope>NUCLEOTIDE SEQUENCE [LARGE SCALE GENOMIC DNA]</scope>
</reference>
<dbReference type="WBParaSite" id="TREG1_64140.1">
    <property type="protein sequence ID" value="TREG1_64140.1"/>
    <property type="gene ID" value="TREG1_64140"/>
</dbReference>
<reference evidence="3" key="2">
    <citation type="submission" date="2023-11" db="UniProtKB">
        <authorList>
            <consortium name="WormBaseParasite"/>
        </authorList>
    </citation>
    <scope>IDENTIFICATION</scope>
</reference>
<feature type="compositionally biased region" description="Basic and acidic residues" evidence="1">
    <location>
        <begin position="274"/>
        <end position="289"/>
    </location>
</feature>
<evidence type="ECO:0000313" key="3">
    <source>
        <dbReference type="WBParaSite" id="TREG1_64140.1"/>
    </source>
</evidence>
<protein>
    <submittedName>
        <fullName evidence="3">Uncharacterized protein</fullName>
    </submittedName>
</protein>
<accession>A0AA85K9U0</accession>
<proteinExistence type="predicted"/>
<name>A0AA85K9U0_TRIRE</name>
<sequence length="454" mass="50805">MISDNEIFSFPLSILTGPDGEQNFEMVRAAAWQSRRKSDYSFDRLLADLYPDGQPELTLEMIRMVSYVRKVAPPGTLDAFPSALQSAESWIRDRWRFQERDFVNMTHGSQSTGPATSLRKGLKIIETVEPCSNPVVEVKKPSDAKIMEVGRHTPNNDDLEPIKIKANRTLPGFETILKCGRTPEAGDTMLNKVDSMAFNSPLDIAGQINRMFDKTQLSFANTKLVNDSQVNEATQASFLCTNLSPINSVNSKGKNVFYSPDSPPCMLVQRSKRSSNEKQPRLPSEKRSVPDTSENENKAAQSWDASSSTQDGVNSRKKINTGDANIDQLKSNVLNIFYDPLGLETTNWYDDGQAVKINNGEKSMATSNPTNSPSNDKQTALRSADIPLDDISTKMNVRMDDTYLLEFLDRNMANIDSRNTNIVSQPNIQQSSPIAFMQEMLEQAMKTVKHKRQQ</sequence>
<organism evidence="2 3">
    <name type="scientific">Trichobilharzia regenti</name>
    <name type="common">Nasal bird schistosome</name>
    <dbReference type="NCBI Taxonomy" id="157069"/>
    <lineage>
        <taxon>Eukaryota</taxon>
        <taxon>Metazoa</taxon>
        <taxon>Spiralia</taxon>
        <taxon>Lophotrochozoa</taxon>
        <taxon>Platyhelminthes</taxon>
        <taxon>Trematoda</taxon>
        <taxon>Digenea</taxon>
        <taxon>Strigeidida</taxon>
        <taxon>Schistosomatoidea</taxon>
        <taxon>Schistosomatidae</taxon>
        <taxon>Trichobilharzia</taxon>
    </lineage>
</organism>
<keyword evidence="2" id="KW-1185">Reference proteome</keyword>
<feature type="region of interest" description="Disordered" evidence="1">
    <location>
        <begin position="361"/>
        <end position="383"/>
    </location>
</feature>